<dbReference type="Gene3D" id="2.30.30.100">
    <property type="match status" value="1"/>
</dbReference>
<dbReference type="EMBL" id="JAWJZY010000001">
    <property type="protein sequence ID" value="MEE8657754.1"/>
    <property type="molecule type" value="Genomic_DNA"/>
</dbReference>
<dbReference type="Proteomes" id="UP001312908">
    <property type="component" value="Unassembled WGS sequence"/>
</dbReference>
<organism evidence="4 5">
    <name type="scientific">Sorlinia euscelidii</name>
    <dbReference type="NCBI Taxonomy" id="3081148"/>
    <lineage>
        <taxon>Bacteria</taxon>
        <taxon>Pseudomonadati</taxon>
        <taxon>Pseudomonadota</taxon>
        <taxon>Alphaproteobacteria</taxon>
        <taxon>Acetobacterales</taxon>
        <taxon>Acetobacteraceae</taxon>
        <taxon>Sorlinia</taxon>
    </lineage>
</organism>
<comment type="caution">
    <text evidence="4">The sequence shown here is derived from an EMBL/GenBank/DDBJ whole genome shotgun (WGS) entry which is preliminary data.</text>
</comment>
<dbReference type="CDD" id="cd01716">
    <property type="entry name" value="Hfq"/>
    <property type="match status" value="1"/>
</dbReference>
<dbReference type="Pfam" id="PF17209">
    <property type="entry name" value="Hfq"/>
    <property type="match status" value="1"/>
</dbReference>
<name>A0ABU7TZ12_9PROT</name>
<dbReference type="SUPFAM" id="SSF50182">
    <property type="entry name" value="Sm-like ribonucleoproteins"/>
    <property type="match status" value="1"/>
</dbReference>
<gene>
    <name evidence="4" type="ORF">DOFOFD_01830</name>
</gene>
<feature type="domain" description="Sm" evidence="3">
    <location>
        <begin position="41"/>
        <end position="101"/>
    </location>
</feature>
<keyword evidence="2" id="KW-0346">Stress response</keyword>
<evidence type="ECO:0000256" key="1">
    <source>
        <dbReference type="ARBA" id="ARBA00022884"/>
    </source>
</evidence>
<dbReference type="InterPro" id="IPR047575">
    <property type="entry name" value="Sm"/>
</dbReference>
<dbReference type="NCBIfam" id="TIGR02383">
    <property type="entry name" value="Hfq"/>
    <property type="match status" value="1"/>
</dbReference>
<reference evidence="4 5" key="1">
    <citation type="submission" date="2023-10" db="EMBL/GenBank/DDBJ databases">
        <title>Sorlinia euscelidii gen. nov., sp. nov., an acetic acid bacteria isolated from the gut of Euscelidius variegatus emitter.</title>
        <authorList>
            <person name="Michoud G."/>
            <person name="Marasco R."/>
            <person name="Seferji K."/>
            <person name="Gonella E."/>
            <person name="Garuglieri E."/>
            <person name="Alma A."/>
            <person name="Mapelli F."/>
            <person name="Borin S."/>
            <person name="Daffonchio D."/>
            <person name="Crotti E."/>
        </authorList>
    </citation>
    <scope>NUCLEOTIDE SEQUENCE [LARGE SCALE GENOMIC DNA]</scope>
    <source>
        <strain evidence="4 5">EV16P</strain>
    </source>
</reference>
<sequence>MRFDCESPGDRVATHLTNRHELGQSNKILRLPRHEGESVQDSFLQSVVKTRAKLTIFLVNGVKLSGHITQYDMNTIILMRDEQSQLVYKHAVSTILPGSPLPNFSEDDVIHDI</sequence>
<evidence type="ECO:0000256" key="2">
    <source>
        <dbReference type="ARBA" id="ARBA00023016"/>
    </source>
</evidence>
<keyword evidence="1" id="KW-0694">RNA-binding</keyword>
<dbReference type="PANTHER" id="PTHR34772">
    <property type="entry name" value="RNA-BINDING PROTEIN HFQ"/>
    <property type="match status" value="1"/>
</dbReference>
<evidence type="ECO:0000313" key="4">
    <source>
        <dbReference type="EMBL" id="MEE8657754.1"/>
    </source>
</evidence>
<evidence type="ECO:0000313" key="5">
    <source>
        <dbReference type="Proteomes" id="UP001312908"/>
    </source>
</evidence>
<proteinExistence type="predicted"/>
<protein>
    <recommendedName>
        <fullName evidence="3">Sm domain-containing protein</fullName>
    </recommendedName>
</protein>
<dbReference type="PANTHER" id="PTHR34772:SF1">
    <property type="entry name" value="RNA-BINDING PROTEIN HFQ"/>
    <property type="match status" value="1"/>
</dbReference>
<dbReference type="PROSITE" id="PS52002">
    <property type="entry name" value="SM"/>
    <property type="match status" value="1"/>
</dbReference>
<keyword evidence="5" id="KW-1185">Reference proteome</keyword>
<dbReference type="InterPro" id="IPR010920">
    <property type="entry name" value="LSM_dom_sf"/>
</dbReference>
<accession>A0ABU7TZ12</accession>
<evidence type="ECO:0000259" key="3">
    <source>
        <dbReference type="PROSITE" id="PS52002"/>
    </source>
</evidence>
<dbReference type="InterPro" id="IPR005001">
    <property type="entry name" value="Hfq"/>
</dbReference>